<keyword evidence="8 16" id="KW-0378">Hydrolase</keyword>
<dbReference type="OrthoDB" id="4781at2759"/>
<gene>
    <name evidence="22" type="primary">TDEL0E04710</name>
    <name evidence="22" type="ORF">TDEL_0E04710</name>
</gene>
<evidence type="ECO:0000313" key="23">
    <source>
        <dbReference type="Proteomes" id="UP000005627"/>
    </source>
</evidence>
<keyword evidence="10 18" id="KW-1015">Disulfide bond</keyword>
<evidence type="ECO:0000256" key="15">
    <source>
        <dbReference type="ARBA" id="ARBA00038074"/>
    </source>
</evidence>
<comment type="catalytic activity">
    <reaction evidence="1">
        <text>Random endo-hydrolysis of N-acetyl-beta-D-glucosaminide (1-&gt;4)-beta-linkages in chitin and chitodextrins.</text>
        <dbReference type="EC" id="3.2.1.14"/>
    </reaction>
</comment>
<dbReference type="HOGENOM" id="CLU_027506_2_0_1"/>
<evidence type="ECO:0000256" key="12">
    <source>
        <dbReference type="ARBA" id="ARBA00023288"/>
    </source>
</evidence>
<evidence type="ECO:0000256" key="2">
    <source>
        <dbReference type="ARBA" id="ARBA00004196"/>
    </source>
</evidence>
<protein>
    <recommendedName>
        <fullName evidence="16">Crh-like protein</fullName>
        <ecNumber evidence="16">3.2.-.-</ecNumber>
    </recommendedName>
</protein>
<name>G8ZVS0_TORDE</name>
<dbReference type="EC" id="3.2.-.-" evidence="16"/>
<evidence type="ECO:0000256" key="1">
    <source>
        <dbReference type="ARBA" id="ARBA00000822"/>
    </source>
</evidence>
<dbReference type="GO" id="GO:0006030">
    <property type="term" value="P:chitin metabolic process"/>
    <property type="evidence" value="ECO:0007669"/>
    <property type="project" value="EnsemblFungi"/>
</dbReference>
<reference evidence="22 23" key="1">
    <citation type="journal article" date="2011" name="Proc. Natl. Acad. Sci. U.S.A.">
        <title>Evolutionary erosion of yeast sex chromosomes by mating-type switching accidents.</title>
        <authorList>
            <person name="Gordon J.L."/>
            <person name="Armisen D."/>
            <person name="Proux-Wera E."/>
            <person name="Oheigeartaigh S.S."/>
            <person name="Byrne K.P."/>
            <person name="Wolfe K.H."/>
        </authorList>
    </citation>
    <scope>NUCLEOTIDE SEQUENCE [LARGE SCALE GENOMIC DNA]</scope>
    <source>
        <strain evidence="23">ATCC 10662 / CBS 1146 / NBRC 0425 / NCYC 2629 / NRRL Y-866</strain>
    </source>
</reference>
<keyword evidence="4" id="KW-0336">GPI-anchor</keyword>
<evidence type="ECO:0000256" key="10">
    <source>
        <dbReference type="ARBA" id="ARBA00023157"/>
    </source>
</evidence>
<keyword evidence="13" id="KW-0326">Glycosidase</keyword>
<dbReference type="InterPro" id="IPR017168">
    <property type="entry name" value="CHR-like"/>
</dbReference>
<accession>G8ZVS0</accession>
<dbReference type="InterPro" id="IPR050546">
    <property type="entry name" value="Glycosyl_Hydrlase_16"/>
</dbReference>
<dbReference type="InterPro" id="IPR013320">
    <property type="entry name" value="ConA-like_dom_sf"/>
</dbReference>
<dbReference type="Gene3D" id="2.60.120.200">
    <property type="match status" value="1"/>
</dbReference>
<dbReference type="EMBL" id="HE616746">
    <property type="protein sequence ID" value="CCE92714.1"/>
    <property type="molecule type" value="Genomic_DNA"/>
</dbReference>
<evidence type="ECO:0000256" key="4">
    <source>
        <dbReference type="ARBA" id="ARBA00022622"/>
    </source>
</evidence>
<keyword evidence="5" id="KW-0328">Glycosyltransferase</keyword>
<dbReference type="GO" id="GO:0098552">
    <property type="term" value="C:side of membrane"/>
    <property type="evidence" value="ECO:0007669"/>
    <property type="project" value="UniProtKB-KW"/>
</dbReference>
<evidence type="ECO:0000313" key="22">
    <source>
        <dbReference type="EMBL" id="CCE92714.1"/>
    </source>
</evidence>
<evidence type="ECO:0000256" key="6">
    <source>
        <dbReference type="ARBA" id="ARBA00022679"/>
    </source>
</evidence>
<dbReference type="RefSeq" id="XP_003681925.1">
    <property type="nucleotide sequence ID" value="XM_003681877.1"/>
</dbReference>
<dbReference type="GO" id="GO:0016757">
    <property type="term" value="F:glycosyltransferase activity"/>
    <property type="evidence" value="ECO:0007669"/>
    <property type="project" value="UniProtKB-KW"/>
</dbReference>
<evidence type="ECO:0000256" key="18">
    <source>
        <dbReference type="PIRSR" id="PIRSR037299-2"/>
    </source>
</evidence>
<feature type="disulfide bond" evidence="18">
    <location>
        <begin position="21"/>
        <end position="29"/>
    </location>
</feature>
<dbReference type="FunCoup" id="G8ZVS0">
    <property type="interactions" value="47"/>
</dbReference>
<dbReference type="GeneID" id="11501020"/>
<dbReference type="InParanoid" id="G8ZVS0"/>
<dbReference type="SUPFAM" id="SSF49899">
    <property type="entry name" value="Concanavalin A-like lectins/glucanases"/>
    <property type="match status" value="1"/>
</dbReference>
<dbReference type="PANTHER" id="PTHR10963">
    <property type="entry name" value="GLYCOSYL HYDROLASE-RELATED"/>
    <property type="match status" value="1"/>
</dbReference>
<evidence type="ECO:0000256" key="20">
    <source>
        <dbReference type="SAM" id="SignalP"/>
    </source>
</evidence>
<evidence type="ECO:0000256" key="5">
    <source>
        <dbReference type="ARBA" id="ARBA00022676"/>
    </source>
</evidence>
<evidence type="ECO:0000256" key="13">
    <source>
        <dbReference type="ARBA" id="ARBA00023295"/>
    </source>
</evidence>
<keyword evidence="9 16" id="KW-0472">Membrane</keyword>
<feature type="compositionally biased region" description="Low complexity" evidence="19">
    <location>
        <begin position="284"/>
        <end position="450"/>
    </location>
</feature>
<evidence type="ECO:0000256" key="19">
    <source>
        <dbReference type="SAM" id="MobiDB-lite"/>
    </source>
</evidence>
<evidence type="ECO:0000259" key="21">
    <source>
        <dbReference type="PROSITE" id="PS51762"/>
    </source>
</evidence>
<feature type="active site" description="Nucleophile" evidence="17">
    <location>
        <position position="115"/>
    </location>
</feature>
<keyword evidence="14" id="KW-0961">Cell wall biogenesis/degradation</keyword>
<dbReference type="CDD" id="cd02183">
    <property type="entry name" value="GH16_fungal_CRH1_transglycosylase"/>
    <property type="match status" value="1"/>
</dbReference>
<evidence type="ECO:0000256" key="7">
    <source>
        <dbReference type="ARBA" id="ARBA00022729"/>
    </source>
</evidence>
<dbReference type="Pfam" id="PF00722">
    <property type="entry name" value="Glyco_hydro_16"/>
    <property type="match status" value="1"/>
</dbReference>
<evidence type="ECO:0000256" key="11">
    <source>
        <dbReference type="ARBA" id="ARBA00023180"/>
    </source>
</evidence>
<dbReference type="eggNOG" id="ENOG502QQ71">
    <property type="taxonomic scope" value="Eukaryota"/>
</dbReference>
<evidence type="ECO:0000256" key="8">
    <source>
        <dbReference type="ARBA" id="ARBA00022801"/>
    </source>
</evidence>
<feature type="signal peptide" evidence="20">
    <location>
        <begin position="1"/>
        <end position="17"/>
    </location>
</feature>
<dbReference type="PROSITE" id="PS51762">
    <property type="entry name" value="GH16_2"/>
    <property type="match status" value="1"/>
</dbReference>
<dbReference type="AlphaFoldDB" id="G8ZVS0"/>
<dbReference type="GO" id="GO:0009277">
    <property type="term" value="C:fungal-type cell wall"/>
    <property type="evidence" value="ECO:0007669"/>
    <property type="project" value="EnsemblFungi"/>
</dbReference>
<evidence type="ECO:0000256" key="3">
    <source>
        <dbReference type="ARBA" id="ARBA00004589"/>
    </source>
</evidence>
<keyword evidence="12" id="KW-0449">Lipoprotein</keyword>
<comment type="similarity">
    <text evidence="15">Belongs to the glycosyl hydrolase 16 family. CRH1 subfamily.</text>
</comment>
<evidence type="ECO:0000256" key="9">
    <source>
        <dbReference type="ARBA" id="ARBA00023136"/>
    </source>
</evidence>
<sequence length="481" mass="50055">MHLSVLSLLASALVANAQSTCNPMKATGCAADKALGTSFAEDFSSESSWFDKDNDTGEIKYGDDGLELTLQKRYDNPGLMSKFYIMYGKVEAVLKAGPGTGIVSSFFLQSDDLDEIDLEWLGGDDTQFQSNYFSKGNVATYDRGEYHGVNQPQTEFHNYTIDWAMDKCVWYLDGQVVRTLANTTSQGYPQSPMFLKMGIWAGGDSSNEPGTIEWAGGATDYSQAPFSMYVKKVVVTDYSSGSEYSYGDQSGSWESIEAKDGSVYGRYDQAQEEFAALVNGDEISSGTSSSASSSSTSSSSSASSTSSSASSTSSSTVSSSTESSSSVTSSAESSSTSSSVSTTSESSSASSTTASSESSSASITESSIAPSTSSTSEPSTTTSASESSSTSEPSSSTIEPTSTNEDASPTTATTSSSSSTNEYASTTSAPISSTTSADSTLTTQTTASSTQSVSLINNAINMRYSKGLMGLLASFALALTC</sequence>
<dbReference type="GO" id="GO:0008843">
    <property type="term" value="F:endochitinase activity"/>
    <property type="evidence" value="ECO:0007669"/>
    <property type="project" value="UniProtKB-EC"/>
</dbReference>
<keyword evidence="23" id="KW-1185">Reference proteome</keyword>
<evidence type="ECO:0000256" key="16">
    <source>
        <dbReference type="PIRNR" id="PIRNR037299"/>
    </source>
</evidence>
<dbReference type="GO" id="GO:0031505">
    <property type="term" value="P:fungal-type cell wall organization"/>
    <property type="evidence" value="ECO:0007669"/>
    <property type="project" value="EnsemblFungi"/>
</dbReference>
<evidence type="ECO:0000256" key="14">
    <source>
        <dbReference type="ARBA" id="ARBA00023316"/>
    </source>
</evidence>
<dbReference type="PIRSF" id="PIRSF037299">
    <property type="entry name" value="Glycosidase_CRH1_prd"/>
    <property type="match status" value="1"/>
</dbReference>
<organism evidence="22 23">
    <name type="scientific">Torulaspora delbrueckii</name>
    <name type="common">Yeast</name>
    <name type="synonym">Candida colliculosa</name>
    <dbReference type="NCBI Taxonomy" id="4950"/>
    <lineage>
        <taxon>Eukaryota</taxon>
        <taxon>Fungi</taxon>
        <taxon>Dikarya</taxon>
        <taxon>Ascomycota</taxon>
        <taxon>Saccharomycotina</taxon>
        <taxon>Saccharomycetes</taxon>
        <taxon>Saccharomycetales</taxon>
        <taxon>Saccharomycetaceae</taxon>
        <taxon>Torulaspora</taxon>
    </lineage>
</organism>
<keyword evidence="11" id="KW-0325">Glycoprotein</keyword>
<feature type="chain" id="PRO_5003519249" description="Crh-like protein" evidence="20">
    <location>
        <begin position="18"/>
        <end position="481"/>
    </location>
</feature>
<keyword evidence="7 20" id="KW-0732">Signal</keyword>
<keyword evidence="6" id="KW-0808">Transferase</keyword>
<comment type="subcellular location">
    <subcellularLocation>
        <location evidence="2">Cell envelope</location>
    </subcellularLocation>
    <subcellularLocation>
        <location evidence="3">Membrane</location>
        <topology evidence="3">Lipid-anchor</topology>
        <topology evidence="3">GPI-anchor</topology>
    </subcellularLocation>
</comment>
<feature type="region of interest" description="Disordered" evidence="19">
    <location>
        <begin position="283"/>
        <end position="450"/>
    </location>
</feature>
<dbReference type="GO" id="GO:0005975">
    <property type="term" value="P:carbohydrate metabolic process"/>
    <property type="evidence" value="ECO:0007669"/>
    <property type="project" value="InterPro"/>
</dbReference>
<feature type="active site" description="Nucleophile" evidence="17">
    <location>
        <position position="119"/>
    </location>
</feature>
<dbReference type="STRING" id="1076872.G8ZVS0"/>
<evidence type="ECO:0000256" key="17">
    <source>
        <dbReference type="PIRSR" id="PIRSR037299-1"/>
    </source>
</evidence>
<dbReference type="KEGG" id="tdl:TDEL_0E04710"/>
<dbReference type="PANTHER" id="PTHR10963:SF68">
    <property type="entry name" value="GLYCOSIDASE CRH1-RELATED"/>
    <property type="match status" value="1"/>
</dbReference>
<proteinExistence type="inferred from homology"/>
<dbReference type="InterPro" id="IPR000757">
    <property type="entry name" value="Beta-glucanase-like"/>
</dbReference>
<feature type="domain" description="GH16" evidence="21">
    <location>
        <begin position="15"/>
        <end position="241"/>
    </location>
</feature>
<dbReference type="GO" id="GO:0000131">
    <property type="term" value="C:incipient cellular bud site"/>
    <property type="evidence" value="ECO:0007669"/>
    <property type="project" value="EnsemblFungi"/>
</dbReference>
<dbReference type="Proteomes" id="UP000005627">
    <property type="component" value="Chromosome 5"/>
</dbReference>